<dbReference type="InterPro" id="IPR023395">
    <property type="entry name" value="MCP_dom_sf"/>
</dbReference>
<evidence type="ECO:0000313" key="9">
    <source>
        <dbReference type="EMBL" id="CAI8032502.1"/>
    </source>
</evidence>
<evidence type="ECO:0000256" key="3">
    <source>
        <dbReference type="ARBA" id="ARBA00022448"/>
    </source>
</evidence>
<gene>
    <name evidence="9" type="ORF">GBAR_LOCUS18371</name>
</gene>
<evidence type="ECO:0000313" key="10">
    <source>
        <dbReference type="Proteomes" id="UP001174909"/>
    </source>
</evidence>
<name>A0AA35WZS4_GEOBA</name>
<feature type="repeat" description="Solcar" evidence="7">
    <location>
        <begin position="107"/>
        <end position="173"/>
    </location>
</feature>
<dbReference type="Pfam" id="PF00153">
    <property type="entry name" value="Mito_carr"/>
    <property type="match status" value="2"/>
</dbReference>
<keyword evidence="5" id="KW-0677">Repeat</keyword>
<keyword evidence="3 8" id="KW-0813">Transport</keyword>
<evidence type="ECO:0000256" key="8">
    <source>
        <dbReference type="RuleBase" id="RU000488"/>
    </source>
</evidence>
<accession>A0AA35WZS4</accession>
<proteinExistence type="inferred from homology"/>
<feature type="repeat" description="Solcar" evidence="7">
    <location>
        <begin position="2"/>
        <end position="92"/>
    </location>
</feature>
<dbReference type="EMBL" id="CASHTH010002604">
    <property type="protein sequence ID" value="CAI8032502.1"/>
    <property type="molecule type" value="Genomic_DNA"/>
</dbReference>
<comment type="caution">
    <text evidence="9">The sequence shown here is derived from an EMBL/GenBank/DDBJ whole genome shotgun (WGS) entry which is preliminary data.</text>
</comment>
<evidence type="ECO:0000256" key="4">
    <source>
        <dbReference type="ARBA" id="ARBA00022692"/>
    </source>
</evidence>
<reference evidence="9" key="1">
    <citation type="submission" date="2023-03" db="EMBL/GenBank/DDBJ databases">
        <authorList>
            <person name="Steffen K."/>
            <person name="Cardenas P."/>
        </authorList>
    </citation>
    <scope>NUCLEOTIDE SEQUENCE</scope>
</reference>
<organism evidence="9 10">
    <name type="scientific">Geodia barretti</name>
    <name type="common">Barrett's horny sponge</name>
    <dbReference type="NCBI Taxonomy" id="519541"/>
    <lineage>
        <taxon>Eukaryota</taxon>
        <taxon>Metazoa</taxon>
        <taxon>Porifera</taxon>
        <taxon>Demospongiae</taxon>
        <taxon>Heteroscleromorpha</taxon>
        <taxon>Tetractinellida</taxon>
        <taxon>Astrophorina</taxon>
        <taxon>Geodiidae</taxon>
        <taxon>Geodia</taxon>
    </lineage>
</organism>
<dbReference type="PANTHER" id="PTHR24089">
    <property type="entry name" value="SOLUTE CARRIER FAMILY 25"/>
    <property type="match status" value="1"/>
</dbReference>
<dbReference type="Proteomes" id="UP001174909">
    <property type="component" value="Unassembled WGS sequence"/>
</dbReference>
<keyword evidence="10" id="KW-1185">Reference proteome</keyword>
<dbReference type="InterPro" id="IPR018108">
    <property type="entry name" value="MCP_transmembrane"/>
</dbReference>
<keyword evidence="4 7" id="KW-0812">Transmembrane</keyword>
<dbReference type="PROSITE" id="PS50920">
    <property type="entry name" value="SOLCAR"/>
    <property type="match status" value="2"/>
</dbReference>
<evidence type="ECO:0000256" key="1">
    <source>
        <dbReference type="ARBA" id="ARBA00004141"/>
    </source>
</evidence>
<evidence type="ECO:0000256" key="6">
    <source>
        <dbReference type="ARBA" id="ARBA00023136"/>
    </source>
</evidence>
<sequence>MKDSLVAGSVSGALTRLFTCPLDVLKIRFQLQLEPISQLSQSSKYKSVLDAVRTILREEGIRAFWKGMFVGQVLYVVYSGTQFYTFETCKARVHETFPNLSPQLGCWLVLTNFGVGTVAGGVAAFASHPLDVIRTRFVGQGEPKIYPSVPRAVILMYHEKGVLTFYRGKSILY</sequence>
<evidence type="ECO:0000256" key="7">
    <source>
        <dbReference type="PROSITE-ProRule" id="PRU00282"/>
    </source>
</evidence>
<keyword evidence="6 7" id="KW-0472">Membrane</keyword>
<dbReference type="AlphaFoldDB" id="A0AA35WZS4"/>
<dbReference type="SUPFAM" id="SSF103506">
    <property type="entry name" value="Mitochondrial carrier"/>
    <property type="match status" value="1"/>
</dbReference>
<comment type="subcellular location">
    <subcellularLocation>
        <location evidence="1">Membrane</location>
        <topology evidence="1">Multi-pass membrane protein</topology>
    </subcellularLocation>
</comment>
<dbReference type="InterPro" id="IPR002067">
    <property type="entry name" value="MCP"/>
</dbReference>
<protein>
    <submittedName>
        <fullName evidence="9">Mitochondrial thiamine pyrophosphate carrier</fullName>
    </submittedName>
</protein>
<dbReference type="GO" id="GO:0055085">
    <property type="term" value="P:transmembrane transport"/>
    <property type="evidence" value="ECO:0007669"/>
    <property type="project" value="InterPro"/>
</dbReference>
<dbReference type="Gene3D" id="1.50.40.10">
    <property type="entry name" value="Mitochondrial carrier domain"/>
    <property type="match status" value="1"/>
</dbReference>
<comment type="similarity">
    <text evidence="2 8">Belongs to the mitochondrial carrier (TC 2.A.29) family.</text>
</comment>
<dbReference type="PRINTS" id="PR00926">
    <property type="entry name" value="MITOCARRIER"/>
</dbReference>
<evidence type="ECO:0000256" key="2">
    <source>
        <dbReference type="ARBA" id="ARBA00006375"/>
    </source>
</evidence>
<dbReference type="GO" id="GO:0016020">
    <property type="term" value="C:membrane"/>
    <property type="evidence" value="ECO:0007669"/>
    <property type="project" value="UniProtKB-SubCell"/>
</dbReference>
<evidence type="ECO:0000256" key="5">
    <source>
        <dbReference type="ARBA" id="ARBA00022737"/>
    </source>
</evidence>